<evidence type="ECO:0000256" key="5">
    <source>
        <dbReference type="ARBA" id="ARBA00023054"/>
    </source>
</evidence>
<evidence type="ECO:0000256" key="11">
    <source>
        <dbReference type="RuleBase" id="RU364145"/>
    </source>
</evidence>
<dbReference type="Pfam" id="PF07544">
    <property type="entry name" value="Med9"/>
    <property type="match status" value="1"/>
</dbReference>
<evidence type="ECO:0000313" key="13">
    <source>
        <dbReference type="Proteomes" id="UP000515152"/>
    </source>
</evidence>
<dbReference type="KEGG" id="char:105905289"/>
<evidence type="ECO:0000256" key="6">
    <source>
        <dbReference type="ARBA" id="ARBA00023159"/>
    </source>
</evidence>
<gene>
    <name evidence="14" type="primary">LOC105905289</name>
    <name evidence="11" type="synonym">MED9</name>
</gene>
<keyword evidence="13" id="KW-1185">Reference proteome</keyword>
<dbReference type="PANTHER" id="PTHR20844:SF0">
    <property type="entry name" value="MEDIATOR OF RNA POLYMERASE II TRANSCRIPTION SUBUNIT 9"/>
    <property type="match status" value="1"/>
</dbReference>
<keyword evidence="6 11" id="KW-0010">Activator</keyword>
<comment type="similarity">
    <text evidence="2 11">Belongs to the Mediator complex subunit 9 family.</text>
</comment>
<dbReference type="OrthoDB" id="5950777at2759"/>
<reference evidence="14" key="1">
    <citation type="submission" date="2025-08" db="UniProtKB">
        <authorList>
            <consortium name="RefSeq"/>
        </authorList>
    </citation>
    <scope>IDENTIFICATION</scope>
</reference>
<dbReference type="GO" id="GO:0006357">
    <property type="term" value="P:regulation of transcription by RNA polymerase II"/>
    <property type="evidence" value="ECO:0007669"/>
    <property type="project" value="InterPro"/>
</dbReference>
<dbReference type="AlphaFoldDB" id="A0A6P3W3R1"/>
<evidence type="ECO:0000256" key="7">
    <source>
        <dbReference type="ARBA" id="ARBA00023163"/>
    </source>
</evidence>
<dbReference type="InterPro" id="IPR011425">
    <property type="entry name" value="Med9"/>
</dbReference>
<keyword evidence="8 11" id="KW-0539">Nucleus</keyword>
<dbReference type="RefSeq" id="XP_012688747.2">
    <property type="nucleotide sequence ID" value="XM_012833293.3"/>
</dbReference>
<evidence type="ECO:0000256" key="12">
    <source>
        <dbReference type="SAM" id="Coils"/>
    </source>
</evidence>
<name>A0A6P3W3R1_CLUHA</name>
<proteinExistence type="inferred from homology"/>
<accession>A0A6P3W3R1</accession>
<dbReference type="SUPFAM" id="SSF140718">
    <property type="entry name" value="Mediator hinge subcomplex-like"/>
    <property type="match status" value="1"/>
</dbReference>
<evidence type="ECO:0000256" key="3">
    <source>
        <dbReference type="ARBA" id="ARBA00020636"/>
    </source>
</evidence>
<evidence type="ECO:0000313" key="14">
    <source>
        <dbReference type="RefSeq" id="XP_012688747.2"/>
    </source>
</evidence>
<evidence type="ECO:0000256" key="10">
    <source>
        <dbReference type="ARBA" id="ARBA00031260"/>
    </source>
</evidence>
<keyword evidence="4 11" id="KW-0805">Transcription regulation</keyword>
<evidence type="ECO:0000256" key="2">
    <source>
        <dbReference type="ARBA" id="ARBA00008089"/>
    </source>
</evidence>
<comment type="subunit">
    <text evidence="11">Component of the Mediator complex.</text>
</comment>
<feature type="coiled-coil region" evidence="12">
    <location>
        <begin position="32"/>
        <end position="90"/>
    </location>
</feature>
<dbReference type="InterPro" id="IPR037212">
    <property type="entry name" value="Med7/Med21-like"/>
</dbReference>
<sequence>MAAEKTKQETVDEDYSLLPLVHDIIKCMDKDGTDVQQELSKLKAKIQESREQIAVMPGIDASPAEQQQQLETLQEQVRTKKQLLQKYKSLCMFEVPKAS</sequence>
<protein>
    <recommendedName>
        <fullName evidence="3 11">Mediator of RNA polymerase II transcription subunit 9</fullName>
    </recommendedName>
    <alternativeName>
        <fullName evidence="10 11">Mediator complex subunit 9</fullName>
    </alternativeName>
</protein>
<organism evidence="13 14">
    <name type="scientific">Clupea harengus</name>
    <name type="common">Atlantic herring</name>
    <dbReference type="NCBI Taxonomy" id="7950"/>
    <lineage>
        <taxon>Eukaryota</taxon>
        <taxon>Metazoa</taxon>
        <taxon>Chordata</taxon>
        <taxon>Craniata</taxon>
        <taxon>Vertebrata</taxon>
        <taxon>Euteleostomi</taxon>
        <taxon>Actinopterygii</taxon>
        <taxon>Neopterygii</taxon>
        <taxon>Teleostei</taxon>
        <taxon>Clupei</taxon>
        <taxon>Clupeiformes</taxon>
        <taxon>Clupeoidei</taxon>
        <taxon>Clupeidae</taxon>
        <taxon>Clupea</taxon>
    </lineage>
</organism>
<comment type="function">
    <text evidence="9 11">Component of the Mediator complex, a coactivator involved in the regulated transcription of nearly all RNA polymerase II-dependent genes. Mediator functions as a bridge to convey information from gene-specific regulatory proteins to the basal RNA polymerase II transcription machinery. Mediator is recruited to promoters by direct interactions with regulatory proteins and serves as a scaffold for the assembly of a functional preinitiation complex with RNA polymerase II and the general transcription factors.</text>
</comment>
<dbReference type="PANTHER" id="PTHR20844">
    <property type="entry name" value="MEDIATOR OF RNA POLYMERASE II TRANSCRIPTION, SUBUNIT 9"/>
    <property type="match status" value="1"/>
</dbReference>
<keyword evidence="7 11" id="KW-0804">Transcription</keyword>
<dbReference type="Proteomes" id="UP000515152">
    <property type="component" value="Chromosome 1"/>
</dbReference>
<dbReference type="GeneID" id="105905289"/>
<keyword evidence="5 12" id="KW-0175">Coiled coil</keyword>
<dbReference type="GO" id="GO:0003712">
    <property type="term" value="F:transcription coregulator activity"/>
    <property type="evidence" value="ECO:0007669"/>
    <property type="project" value="InterPro"/>
</dbReference>
<evidence type="ECO:0000256" key="9">
    <source>
        <dbReference type="ARBA" id="ARBA00025687"/>
    </source>
</evidence>
<evidence type="ECO:0000256" key="4">
    <source>
        <dbReference type="ARBA" id="ARBA00023015"/>
    </source>
</evidence>
<dbReference type="InterPro" id="IPR039242">
    <property type="entry name" value="MED9_metazoa"/>
</dbReference>
<comment type="subcellular location">
    <subcellularLocation>
        <location evidence="1 11">Nucleus</location>
    </subcellularLocation>
</comment>
<dbReference type="GO" id="GO:0016592">
    <property type="term" value="C:mediator complex"/>
    <property type="evidence" value="ECO:0007669"/>
    <property type="project" value="InterPro"/>
</dbReference>
<evidence type="ECO:0000256" key="8">
    <source>
        <dbReference type="ARBA" id="ARBA00023242"/>
    </source>
</evidence>
<evidence type="ECO:0000256" key="1">
    <source>
        <dbReference type="ARBA" id="ARBA00004123"/>
    </source>
</evidence>